<dbReference type="EMBL" id="UZAU01000377">
    <property type="status" value="NOT_ANNOTATED_CDS"/>
    <property type="molecule type" value="Genomic_DNA"/>
</dbReference>
<dbReference type="AlphaFoldDB" id="A0A803PC75"/>
<protein>
    <recommendedName>
        <fullName evidence="2">Endonuclease/exonuclease/phosphatase domain-containing protein</fullName>
    </recommendedName>
</protein>
<dbReference type="InterPro" id="IPR036691">
    <property type="entry name" value="Endo/exonu/phosph_ase_sf"/>
</dbReference>
<evidence type="ECO:0000313" key="4">
    <source>
        <dbReference type="Proteomes" id="UP000596661"/>
    </source>
</evidence>
<reference evidence="3" key="1">
    <citation type="submission" date="2018-11" db="EMBL/GenBank/DDBJ databases">
        <authorList>
            <person name="Grassa J C."/>
        </authorList>
    </citation>
    <scope>NUCLEOTIDE SEQUENCE [LARGE SCALE GENOMIC DNA]</scope>
</reference>
<dbReference type="Gramene" id="evm.model.04.1219">
    <property type="protein sequence ID" value="cds.evm.model.04.1219"/>
    <property type="gene ID" value="evm.TU.04.1219"/>
</dbReference>
<evidence type="ECO:0000259" key="2">
    <source>
        <dbReference type="Pfam" id="PF03372"/>
    </source>
</evidence>
<proteinExistence type="predicted"/>
<feature type="domain" description="Endonuclease/exonuclease/phosphatase" evidence="2">
    <location>
        <begin position="470"/>
        <end position="621"/>
    </location>
</feature>
<dbReference type="PANTHER" id="PTHR35218:SF9">
    <property type="entry name" value="ENDONUCLEASE_EXONUCLEASE_PHOSPHATASE DOMAIN-CONTAINING PROTEIN"/>
    <property type="match status" value="1"/>
</dbReference>
<name>A0A803PC75_CANSA</name>
<reference evidence="3" key="2">
    <citation type="submission" date="2021-03" db="UniProtKB">
        <authorList>
            <consortium name="EnsemblPlants"/>
        </authorList>
    </citation>
    <scope>IDENTIFICATION</scope>
</reference>
<evidence type="ECO:0000256" key="1">
    <source>
        <dbReference type="SAM" id="MobiDB-lite"/>
    </source>
</evidence>
<dbReference type="Proteomes" id="UP000596661">
    <property type="component" value="Chromosome 4"/>
</dbReference>
<sequence length="697" mass="79874">MEELLSKTTQLHVSDEEEWEIDQSLSSTIAKYNLRGRLVSNVDHSRGFLKKVLGRIWRLKEADWNIKIQEKYDTGMFLSFSFTFEQTQSRILAKMSWYLSNGLLILGKMVNTNESWKNHLTAFPISGRAMGVPTDYLTEKITLRLASMAGTVISILNSDVSKMVTNGFFRFQIWMSINKSVWPGYLLPCGGSKVWVAYKYDELPFMSFRCGRIGHNQKDCSLDFKEITRAAGEQAKAYRLWLKVDNEIKDGFHEGMRGSRKELQKDNREQSSIILPSQGLRVSNSFNPLVEEMEKRKSCSTEKLMINDTVSDLMEESKKNDTELAQQNDGNGQLEESGINEEQNRWKRRMVEDKTVMGFGKLQKTETDGIEGGPSFVFGPSQQTFPKAQKRKVDVKKDAKNRKCKTDGSPTAMKILLWNVQRMGNPWTVRTLKSLVTRWTPELVFTSDSRLKKVRVGALRVSLGFVGCFMVEAQGKSGGLILLWSNIVNCTILSFSSFHIDSFIRKEEGQWWRFTGFYGDPDPNQRSESWKLLTRIGRMYSGPWVIGGDFNEILQSKEKLGGQPKPGYLINNFRKALDGSNLREVDYEGSRYTWCNGRQNNLIERLDRVCGNPEWFILFPEAKVTQLDRVNSDHCPILLQCLLRNHGNDYGARWHSRFHFESAWAEKESCSEIITKTWGEGGSSTTTRDLKIKLAKC</sequence>
<keyword evidence="4" id="KW-1185">Reference proteome</keyword>
<feature type="region of interest" description="Disordered" evidence="1">
    <location>
        <begin position="315"/>
        <end position="343"/>
    </location>
</feature>
<dbReference type="EnsemblPlants" id="evm.model.04.1219">
    <property type="protein sequence ID" value="cds.evm.model.04.1219"/>
    <property type="gene ID" value="evm.TU.04.1219"/>
</dbReference>
<dbReference type="SUPFAM" id="SSF56219">
    <property type="entry name" value="DNase I-like"/>
    <property type="match status" value="1"/>
</dbReference>
<dbReference type="GO" id="GO:0003824">
    <property type="term" value="F:catalytic activity"/>
    <property type="evidence" value="ECO:0007669"/>
    <property type="project" value="InterPro"/>
</dbReference>
<accession>A0A803PC75</accession>
<organism evidence="3 4">
    <name type="scientific">Cannabis sativa</name>
    <name type="common">Hemp</name>
    <name type="synonym">Marijuana</name>
    <dbReference type="NCBI Taxonomy" id="3483"/>
    <lineage>
        <taxon>Eukaryota</taxon>
        <taxon>Viridiplantae</taxon>
        <taxon>Streptophyta</taxon>
        <taxon>Embryophyta</taxon>
        <taxon>Tracheophyta</taxon>
        <taxon>Spermatophyta</taxon>
        <taxon>Magnoliopsida</taxon>
        <taxon>eudicotyledons</taxon>
        <taxon>Gunneridae</taxon>
        <taxon>Pentapetalae</taxon>
        <taxon>rosids</taxon>
        <taxon>fabids</taxon>
        <taxon>Rosales</taxon>
        <taxon>Cannabaceae</taxon>
        <taxon>Cannabis</taxon>
    </lineage>
</organism>
<dbReference type="Pfam" id="PF03372">
    <property type="entry name" value="Exo_endo_phos"/>
    <property type="match status" value="1"/>
</dbReference>
<evidence type="ECO:0000313" key="3">
    <source>
        <dbReference type="EnsemblPlants" id="cds.evm.model.04.1219"/>
    </source>
</evidence>
<dbReference type="PANTHER" id="PTHR35218">
    <property type="entry name" value="RNASE H DOMAIN-CONTAINING PROTEIN"/>
    <property type="match status" value="1"/>
</dbReference>
<dbReference type="InterPro" id="IPR005135">
    <property type="entry name" value="Endo/exonuclease/phosphatase"/>
</dbReference>
<dbReference type="Gene3D" id="3.60.10.10">
    <property type="entry name" value="Endonuclease/exonuclease/phosphatase"/>
    <property type="match status" value="1"/>
</dbReference>